<dbReference type="InterPro" id="IPR009718">
    <property type="entry name" value="Rex_DNA-bd_C_dom"/>
</dbReference>
<keyword evidence="4 7" id="KW-0520">NAD</keyword>
<dbReference type="InterPro" id="IPR003781">
    <property type="entry name" value="CoA-bd"/>
</dbReference>
<comment type="function">
    <text evidence="7">Modulates transcription in response to changes in cellular NADH/NAD(+) redox state.</text>
</comment>
<keyword evidence="6 7" id="KW-0804">Transcription</keyword>
<comment type="similarity">
    <text evidence="7">Belongs to the transcriptional regulatory Rex family.</text>
</comment>
<proteinExistence type="inferred from homology"/>
<dbReference type="InterPro" id="IPR036390">
    <property type="entry name" value="WH_DNA-bd_sf"/>
</dbReference>
<dbReference type="PANTHER" id="PTHR35786">
    <property type="entry name" value="REDOX-SENSING TRANSCRIPTIONAL REPRESSOR REX"/>
    <property type="match status" value="1"/>
</dbReference>
<gene>
    <name evidence="7" type="primary">rex</name>
    <name evidence="9" type="ORF">J2Z79_001440</name>
</gene>
<feature type="DNA-binding region" description="H-T-H motif" evidence="7">
    <location>
        <begin position="16"/>
        <end position="55"/>
    </location>
</feature>
<accession>A0ABS4JR75</accession>
<dbReference type="Gene3D" id="3.40.50.720">
    <property type="entry name" value="NAD(P)-binding Rossmann-like Domain"/>
    <property type="match status" value="1"/>
</dbReference>
<evidence type="ECO:0000256" key="3">
    <source>
        <dbReference type="ARBA" id="ARBA00023015"/>
    </source>
</evidence>
<comment type="subcellular location">
    <subcellularLocation>
        <location evidence="7">Cytoplasm</location>
    </subcellularLocation>
</comment>
<dbReference type="NCBIfam" id="NF003995">
    <property type="entry name" value="PRK05472.2-4"/>
    <property type="match status" value="1"/>
</dbReference>
<evidence type="ECO:0000256" key="2">
    <source>
        <dbReference type="ARBA" id="ARBA00022491"/>
    </source>
</evidence>
<evidence type="ECO:0000313" key="9">
    <source>
        <dbReference type="EMBL" id="MBP2018041.1"/>
    </source>
</evidence>
<dbReference type="InterPro" id="IPR036291">
    <property type="entry name" value="NAD(P)-bd_dom_sf"/>
</dbReference>
<dbReference type="SUPFAM" id="SSF51735">
    <property type="entry name" value="NAD(P)-binding Rossmann-fold domains"/>
    <property type="match status" value="1"/>
</dbReference>
<dbReference type="SMART" id="SM00881">
    <property type="entry name" value="CoA_binding"/>
    <property type="match status" value="1"/>
</dbReference>
<feature type="binding site" evidence="7">
    <location>
        <begin position="90"/>
        <end position="95"/>
    </location>
    <ligand>
        <name>NAD(+)</name>
        <dbReference type="ChEBI" id="CHEBI:57540"/>
    </ligand>
</feature>
<keyword evidence="5 7" id="KW-0238">DNA-binding</keyword>
<dbReference type="NCBIfam" id="NF003993">
    <property type="entry name" value="PRK05472.2-2"/>
    <property type="match status" value="1"/>
</dbReference>
<dbReference type="InterPro" id="IPR058236">
    <property type="entry name" value="Rex_actinobacterial-type"/>
</dbReference>
<evidence type="ECO:0000259" key="8">
    <source>
        <dbReference type="SMART" id="SM00881"/>
    </source>
</evidence>
<dbReference type="NCBIfam" id="NF003994">
    <property type="entry name" value="PRK05472.2-3"/>
    <property type="match status" value="1"/>
</dbReference>
<dbReference type="Proteomes" id="UP001519289">
    <property type="component" value="Unassembled WGS sequence"/>
</dbReference>
<dbReference type="EMBL" id="JAGGLG010000009">
    <property type="protein sequence ID" value="MBP2018041.1"/>
    <property type="molecule type" value="Genomic_DNA"/>
</dbReference>
<dbReference type="Pfam" id="PF02629">
    <property type="entry name" value="CoA_binding"/>
    <property type="match status" value="1"/>
</dbReference>
<dbReference type="PANTHER" id="PTHR35786:SF1">
    <property type="entry name" value="REDOX-SENSING TRANSCRIPTIONAL REPRESSOR REX 1"/>
    <property type="match status" value="1"/>
</dbReference>
<keyword evidence="3 7" id="KW-0805">Transcription regulation</keyword>
<dbReference type="InterPro" id="IPR022876">
    <property type="entry name" value="Tscrpt_rep_Rex"/>
</dbReference>
<evidence type="ECO:0000256" key="4">
    <source>
        <dbReference type="ARBA" id="ARBA00023027"/>
    </source>
</evidence>
<dbReference type="HAMAP" id="MF_01131">
    <property type="entry name" value="Rex"/>
    <property type="match status" value="1"/>
</dbReference>
<dbReference type="SUPFAM" id="SSF46785">
    <property type="entry name" value="Winged helix' DNA-binding domain"/>
    <property type="match status" value="1"/>
</dbReference>
<feature type="domain" description="CoA-binding" evidence="8">
    <location>
        <begin position="79"/>
        <end position="180"/>
    </location>
</feature>
<dbReference type="Gene3D" id="1.10.10.10">
    <property type="entry name" value="Winged helix-like DNA-binding domain superfamily/Winged helix DNA-binding domain"/>
    <property type="match status" value="1"/>
</dbReference>
<dbReference type="RefSeq" id="WP_209466179.1">
    <property type="nucleotide sequence ID" value="NZ_JAGGLG010000009.1"/>
</dbReference>
<protein>
    <recommendedName>
        <fullName evidence="7">Redox-sensing transcriptional repressor Rex</fullName>
    </recommendedName>
</protein>
<dbReference type="NCBIfam" id="NF003989">
    <property type="entry name" value="PRK05472.1-3"/>
    <property type="match status" value="1"/>
</dbReference>
<sequence>MRRTNIPDAAIRRLPVYLRVVSELAEADVPIISSAEMAERTGLSPEQIRKDLAYFGAFGTRGVGYDTALLARRIARILGLHRGVKAALVGAGHLGHALARYSISQHKDIQITAIFDTDPEKIGTDVMGVPIQPVSELVETCRAKGVKIGIVAVPASAAQTTAELLKEGGVEAILNFAPAKLKVEDVFVQNIDLTIELQSLAYYTSASEGDPGDGQ</sequence>
<reference evidence="9 10" key="1">
    <citation type="submission" date="2021-03" db="EMBL/GenBank/DDBJ databases">
        <title>Genomic Encyclopedia of Type Strains, Phase IV (KMG-IV): sequencing the most valuable type-strain genomes for metagenomic binning, comparative biology and taxonomic classification.</title>
        <authorList>
            <person name="Goeker M."/>
        </authorList>
    </citation>
    <scope>NUCLEOTIDE SEQUENCE [LARGE SCALE GENOMIC DNA]</scope>
    <source>
        <strain evidence="9 10">DSM 27138</strain>
    </source>
</reference>
<keyword evidence="1 7" id="KW-0963">Cytoplasm</keyword>
<evidence type="ECO:0000256" key="1">
    <source>
        <dbReference type="ARBA" id="ARBA00022490"/>
    </source>
</evidence>
<name>A0ABS4JR75_9FIRM</name>
<keyword evidence="2 7" id="KW-0678">Repressor</keyword>
<dbReference type="NCBIfam" id="NF003992">
    <property type="entry name" value="PRK05472.2-1"/>
    <property type="match status" value="1"/>
</dbReference>
<evidence type="ECO:0000256" key="7">
    <source>
        <dbReference type="HAMAP-Rule" id="MF_01131"/>
    </source>
</evidence>
<organism evidence="9 10">
    <name type="scientific">Symbiobacterium terraclitae</name>
    <dbReference type="NCBI Taxonomy" id="557451"/>
    <lineage>
        <taxon>Bacteria</taxon>
        <taxon>Bacillati</taxon>
        <taxon>Bacillota</taxon>
        <taxon>Clostridia</taxon>
        <taxon>Eubacteriales</taxon>
        <taxon>Symbiobacteriaceae</taxon>
        <taxon>Symbiobacterium</taxon>
    </lineage>
</organism>
<evidence type="ECO:0000313" key="10">
    <source>
        <dbReference type="Proteomes" id="UP001519289"/>
    </source>
</evidence>
<dbReference type="NCBIfam" id="NF003996">
    <property type="entry name" value="PRK05472.2-5"/>
    <property type="match status" value="1"/>
</dbReference>
<dbReference type="InterPro" id="IPR036388">
    <property type="entry name" value="WH-like_DNA-bd_sf"/>
</dbReference>
<evidence type="ECO:0000256" key="5">
    <source>
        <dbReference type="ARBA" id="ARBA00023125"/>
    </source>
</evidence>
<comment type="subunit">
    <text evidence="7">Homodimer.</text>
</comment>
<dbReference type="Pfam" id="PF06971">
    <property type="entry name" value="Put_DNA-bind_N"/>
    <property type="match status" value="1"/>
</dbReference>
<keyword evidence="10" id="KW-1185">Reference proteome</keyword>
<evidence type="ECO:0000256" key="6">
    <source>
        <dbReference type="ARBA" id="ARBA00023163"/>
    </source>
</evidence>
<comment type="caution">
    <text evidence="9">The sequence shown here is derived from an EMBL/GenBank/DDBJ whole genome shotgun (WGS) entry which is preliminary data.</text>
</comment>